<dbReference type="EMBL" id="AP014633">
    <property type="protein sequence ID" value="BAP57595.1"/>
    <property type="molecule type" value="Genomic_DNA"/>
</dbReference>
<dbReference type="HOGENOM" id="CLU_959561_0_0_6"/>
<keyword evidence="2" id="KW-1185">Reference proteome</keyword>
<organism evidence="1 2">
    <name type="scientific">Thioploca ingrica</name>
    <dbReference type="NCBI Taxonomy" id="40754"/>
    <lineage>
        <taxon>Bacteria</taxon>
        <taxon>Pseudomonadati</taxon>
        <taxon>Pseudomonadota</taxon>
        <taxon>Gammaproteobacteria</taxon>
        <taxon>Thiotrichales</taxon>
        <taxon>Thiotrichaceae</taxon>
        <taxon>Thioploca</taxon>
    </lineage>
</organism>
<name>A0A090APU9_9GAMM</name>
<evidence type="ECO:0000313" key="1">
    <source>
        <dbReference type="EMBL" id="BAP57595.1"/>
    </source>
</evidence>
<proteinExistence type="predicted"/>
<dbReference type="AlphaFoldDB" id="A0A090APU9"/>
<dbReference type="Proteomes" id="UP000031623">
    <property type="component" value="Chromosome"/>
</dbReference>
<evidence type="ECO:0000313" key="2">
    <source>
        <dbReference type="Proteomes" id="UP000031623"/>
    </source>
</evidence>
<reference evidence="1 2" key="1">
    <citation type="journal article" date="2014" name="ISME J.">
        <title>Ecophysiology of Thioploca ingrica as revealed by the complete genome sequence supplemented with proteomic evidence.</title>
        <authorList>
            <person name="Kojima H."/>
            <person name="Ogura Y."/>
            <person name="Yamamoto N."/>
            <person name="Togashi T."/>
            <person name="Mori H."/>
            <person name="Watanabe T."/>
            <person name="Nemoto F."/>
            <person name="Kurokawa K."/>
            <person name="Hayashi T."/>
            <person name="Fukui M."/>
        </authorList>
    </citation>
    <scope>NUCLEOTIDE SEQUENCE [LARGE SCALE GENOMIC DNA]</scope>
</reference>
<gene>
    <name evidence="1" type="ORF">THII_3298</name>
</gene>
<protein>
    <submittedName>
        <fullName evidence="1">Secreted protein</fullName>
    </submittedName>
</protein>
<dbReference type="KEGG" id="tig:THII_3298"/>
<accession>A0A090APU9</accession>
<sequence>MKYLWSVITTVGLFVVTSNTIMAEEKATDFSQVQQVDLSKAYVISNVPCLTDAGQLIENSAPCKTQLRLGSVISYSSDLSLVNWIQLNFVPTPLAHFEVITNSGGLQTSEQELFGQRMRDTHWTGTYISGKENVYLTELQLEIIQDDFVGGEIIHKLADETAFLRAKVTGYLVTQYCVLDNKGNCALGWINLEEGKSLPNNVISRQSIQLKRTRAIEQKNLLTKWGSHTEYRLALEKNVLTGKEELIGNVGTTSESYGNNNNTTNFSVNGVLRLEENPVLPSPPVSVGLE</sequence>